<proteinExistence type="predicted"/>
<evidence type="ECO:0000313" key="1">
    <source>
        <dbReference type="EMBL" id="MPC44265.1"/>
    </source>
</evidence>
<reference evidence="1 2" key="1">
    <citation type="submission" date="2019-05" db="EMBL/GenBank/DDBJ databases">
        <title>Another draft genome of Portunus trituberculatus and its Hox gene families provides insights of decapod evolution.</title>
        <authorList>
            <person name="Jeong J.-H."/>
            <person name="Song I."/>
            <person name="Kim S."/>
            <person name="Choi T."/>
            <person name="Kim D."/>
            <person name="Ryu S."/>
            <person name="Kim W."/>
        </authorList>
    </citation>
    <scope>NUCLEOTIDE SEQUENCE [LARGE SCALE GENOMIC DNA]</scope>
    <source>
        <tissue evidence="1">Muscle</tissue>
    </source>
</reference>
<dbReference type="EMBL" id="VSRR010006201">
    <property type="protein sequence ID" value="MPC44265.1"/>
    <property type="molecule type" value="Genomic_DNA"/>
</dbReference>
<evidence type="ECO:0000313" key="2">
    <source>
        <dbReference type="Proteomes" id="UP000324222"/>
    </source>
</evidence>
<sequence length="121" mass="13212">MKAAWLGQRGEGEASAANIARCMSTQLCKPRRAGHVRVCRPSFFPQDDALVFLRPCTWRPGGEGYGDPAIFLPGTEGWCQAALTESLSVSVRHAALCYILPVRSLILRASRVRQSVPSVDI</sequence>
<organism evidence="1 2">
    <name type="scientific">Portunus trituberculatus</name>
    <name type="common">Swimming crab</name>
    <name type="synonym">Neptunus trituberculatus</name>
    <dbReference type="NCBI Taxonomy" id="210409"/>
    <lineage>
        <taxon>Eukaryota</taxon>
        <taxon>Metazoa</taxon>
        <taxon>Ecdysozoa</taxon>
        <taxon>Arthropoda</taxon>
        <taxon>Crustacea</taxon>
        <taxon>Multicrustacea</taxon>
        <taxon>Malacostraca</taxon>
        <taxon>Eumalacostraca</taxon>
        <taxon>Eucarida</taxon>
        <taxon>Decapoda</taxon>
        <taxon>Pleocyemata</taxon>
        <taxon>Brachyura</taxon>
        <taxon>Eubrachyura</taxon>
        <taxon>Portunoidea</taxon>
        <taxon>Portunidae</taxon>
        <taxon>Portuninae</taxon>
        <taxon>Portunus</taxon>
    </lineage>
</organism>
<keyword evidence="2" id="KW-1185">Reference proteome</keyword>
<name>A0A5B7FFE7_PORTR</name>
<gene>
    <name evidence="1" type="ORF">E2C01_037934</name>
</gene>
<dbReference type="AlphaFoldDB" id="A0A5B7FFE7"/>
<comment type="caution">
    <text evidence="1">The sequence shown here is derived from an EMBL/GenBank/DDBJ whole genome shotgun (WGS) entry which is preliminary data.</text>
</comment>
<dbReference type="Proteomes" id="UP000324222">
    <property type="component" value="Unassembled WGS sequence"/>
</dbReference>
<protein>
    <submittedName>
        <fullName evidence="1">Uncharacterized protein</fullName>
    </submittedName>
</protein>
<accession>A0A5B7FFE7</accession>